<dbReference type="SMART" id="SM00282">
    <property type="entry name" value="LamG"/>
    <property type="match status" value="1"/>
</dbReference>
<dbReference type="PROSITE" id="PS50025">
    <property type="entry name" value="LAM_G_DOMAIN"/>
    <property type="match status" value="1"/>
</dbReference>
<evidence type="ECO:0000259" key="2">
    <source>
        <dbReference type="PROSITE" id="PS50025"/>
    </source>
</evidence>
<dbReference type="Pfam" id="PF02210">
    <property type="entry name" value="Laminin_G_2"/>
    <property type="match status" value="1"/>
</dbReference>
<gene>
    <name evidence="3" type="ORF">Ari01nite_20350</name>
</gene>
<name>A0A919JVX5_9ACTN</name>
<keyword evidence="4" id="KW-1185">Reference proteome</keyword>
<dbReference type="EMBL" id="BOMV01000014">
    <property type="protein sequence ID" value="GIE94570.1"/>
    <property type="molecule type" value="Genomic_DNA"/>
</dbReference>
<accession>A0A919JVX5</accession>
<keyword evidence="1" id="KW-0732">Signal</keyword>
<dbReference type="InterPro" id="IPR001791">
    <property type="entry name" value="Laminin_G"/>
</dbReference>
<sequence length="233" mass="25263">MKIRRWWIVLLAAPALLTPAASARADAARTVASWSMDEPAGAVVMYDRSGNGLHGRIGREVGLGAGAYRFERLEPDTPPTRPQHLVAVADYDDLDPGDRDFMVSVRLRTTHKFGNVLQKGQATVSGGSYKLQIPGGRVQCWFRGSAGSVLVSAPRAINDGRWHVVKCLRTRDGVSLAIDGVKVAGRDGPTGKIDNRWPLSIGGKVDCDQVKVGCDYFAGDVDWVEINAIDHGW</sequence>
<evidence type="ECO:0000313" key="4">
    <source>
        <dbReference type="Proteomes" id="UP000636960"/>
    </source>
</evidence>
<feature type="signal peptide" evidence="1">
    <location>
        <begin position="1"/>
        <end position="25"/>
    </location>
</feature>
<dbReference type="AlphaFoldDB" id="A0A919JVX5"/>
<feature type="chain" id="PRO_5037502835" description="Laminin G domain-containing protein" evidence="1">
    <location>
        <begin position="26"/>
        <end position="233"/>
    </location>
</feature>
<dbReference type="RefSeq" id="WP_203780894.1">
    <property type="nucleotide sequence ID" value="NZ_BOMV01000014.1"/>
</dbReference>
<evidence type="ECO:0000256" key="1">
    <source>
        <dbReference type="SAM" id="SignalP"/>
    </source>
</evidence>
<organism evidence="3 4">
    <name type="scientific">Paractinoplanes rishiriensis</name>
    <dbReference type="NCBI Taxonomy" id="1050105"/>
    <lineage>
        <taxon>Bacteria</taxon>
        <taxon>Bacillati</taxon>
        <taxon>Actinomycetota</taxon>
        <taxon>Actinomycetes</taxon>
        <taxon>Micromonosporales</taxon>
        <taxon>Micromonosporaceae</taxon>
        <taxon>Paractinoplanes</taxon>
    </lineage>
</organism>
<dbReference type="Gene3D" id="2.60.120.200">
    <property type="match status" value="1"/>
</dbReference>
<feature type="domain" description="Laminin G" evidence="2">
    <location>
        <begin position="78"/>
        <end position="233"/>
    </location>
</feature>
<dbReference type="InterPro" id="IPR013320">
    <property type="entry name" value="ConA-like_dom_sf"/>
</dbReference>
<protein>
    <recommendedName>
        <fullName evidence="2">Laminin G domain-containing protein</fullName>
    </recommendedName>
</protein>
<evidence type="ECO:0000313" key="3">
    <source>
        <dbReference type="EMBL" id="GIE94570.1"/>
    </source>
</evidence>
<dbReference type="CDD" id="cd00110">
    <property type="entry name" value="LamG"/>
    <property type="match status" value="1"/>
</dbReference>
<proteinExistence type="predicted"/>
<comment type="caution">
    <text evidence="3">The sequence shown here is derived from an EMBL/GenBank/DDBJ whole genome shotgun (WGS) entry which is preliminary data.</text>
</comment>
<dbReference type="Proteomes" id="UP000636960">
    <property type="component" value="Unassembled WGS sequence"/>
</dbReference>
<dbReference type="SUPFAM" id="SSF49899">
    <property type="entry name" value="Concanavalin A-like lectins/glucanases"/>
    <property type="match status" value="1"/>
</dbReference>
<reference evidence="3" key="1">
    <citation type="submission" date="2021-01" db="EMBL/GenBank/DDBJ databases">
        <title>Whole genome shotgun sequence of Actinoplanes rishiriensis NBRC 108556.</title>
        <authorList>
            <person name="Komaki H."/>
            <person name="Tamura T."/>
        </authorList>
    </citation>
    <scope>NUCLEOTIDE SEQUENCE</scope>
    <source>
        <strain evidence="3">NBRC 108556</strain>
    </source>
</reference>